<dbReference type="PRINTS" id="PR00081">
    <property type="entry name" value="GDHRDH"/>
</dbReference>
<organism evidence="3 4">
    <name type="scientific">Paractinoplanes pyxinae</name>
    <dbReference type="NCBI Taxonomy" id="2997416"/>
    <lineage>
        <taxon>Bacteria</taxon>
        <taxon>Bacillati</taxon>
        <taxon>Actinomycetota</taxon>
        <taxon>Actinomycetes</taxon>
        <taxon>Micromonosporales</taxon>
        <taxon>Micromonosporaceae</taxon>
        <taxon>Paractinoplanes</taxon>
    </lineage>
</organism>
<dbReference type="PRINTS" id="PR00080">
    <property type="entry name" value="SDRFAMILY"/>
</dbReference>
<accession>A0ABT4AR45</accession>
<dbReference type="SUPFAM" id="SSF51735">
    <property type="entry name" value="NAD(P)-binding Rossmann-fold domains"/>
    <property type="match status" value="1"/>
</dbReference>
<sequence length="248" mass="25584">MTLKGKVALVTGSSEGLGRAVLQGLASQGADVVVNYHSHPEGAEQARKDAEAAGVRAIAVHADATSAGGIKRLFNAAVDHFGHVDVVVANAGIEIVNVTVADTTDEQFDRLVAINTRGSFLVLREAARRISDNGRIITVSSNTTTVPQVGVGAYGGSKIATNYLVRVLALELAARKITVNTVVPGPIDGAGIFTDPAVNVDYRKDLIARIPIGRLGTTDDVAAVTIFLAGEGAALITGQQIVADGGMH</sequence>
<dbReference type="InterPro" id="IPR002347">
    <property type="entry name" value="SDR_fam"/>
</dbReference>
<dbReference type="Pfam" id="PF13561">
    <property type="entry name" value="adh_short_C2"/>
    <property type="match status" value="1"/>
</dbReference>
<evidence type="ECO:0000313" key="4">
    <source>
        <dbReference type="Proteomes" id="UP001151002"/>
    </source>
</evidence>
<keyword evidence="2" id="KW-0560">Oxidoreductase</keyword>
<dbReference type="InterPro" id="IPR036291">
    <property type="entry name" value="NAD(P)-bd_dom_sf"/>
</dbReference>
<dbReference type="InterPro" id="IPR020904">
    <property type="entry name" value="Sc_DH/Rdtase_CS"/>
</dbReference>
<protein>
    <submittedName>
        <fullName evidence="3">SDR family oxidoreductase</fullName>
    </submittedName>
</protein>
<keyword evidence="4" id="KW-1185">Reference proteome</keyword>
<reference evidence="3" key="1">
    <citation type="submission" date="2022-11" db="EMBL/GenBank/DDBJ databases">
        <authorList>
            <person name="Somphong A."/>
            <person name="Phongsopitanun W."/>
        </authorList>
    </citation>
    <scope>NUCLEOTIDE SEQUENCE</scope>
    <source>
        <strain evidence="3">Pm04-4</strain>
    </source>
</reference>
<dbReference type="EMBL" id="JAPNTZ010000001">
    <property type="protein sequence ID" value="MCY1136706.1"/>
    <property type="molecule type" value="Genomic_DNA"/>
</dbReference>
<proteinExistence type="inferred from homology"/>
<dbReference type="PANTHER" id="PTHR48107:SF7">
    <property type="entry name" value="RE15974P"/>
    <property type="match status" value="1"/>
</dbReference>
<dbReference type="PANTHER" id="PTHR48107">
    <property type="entry name" value="NADPH-DEPENDENT ALDEHYDE REDUCTASE-LIKE PROTEIN, CHLOROPLASTIC-RELATED"/>
    <property type="match status" value="1"/>
</dbReference>
<gene>
    <name evidence="3" type="ORF">OWR29_01760</name>
</gene>
<dbReference type="RefSeq" id="WP_267560472.1">
    <property type="nucleotide sequence ID" value="NZ_JAPNTZ010000001.1"/>
</dbReference>
<comment type="caution">
    <text evidence="3">The sequence shown here is derived from an EMBL/GenBank/DDBJ whole genome shotgun (WGS) entry which is preliminary data.</text>
</comment>
<dbReference type="PROSITE" id="PS00061">
    <property type="entry name" value="ADH_SHORT"/>
    <property type="match status" value="1"/>
</dbReference>
<dbReference type="Gene3D" id="3.40.50.720">
    <property type="entry name" value="NAD(P)-binding Rossmann-like Domain"/>
    <property type="match status" value="1"/>
</dbReference>
<name>A0ABT4AR45_9ACTN</name>
<comment type="similarity">
    <text evidence="1">Belongs to the short-chain dehydrogenases/reductases (SDR) family.</text>
</comment>
<dbReference type="Proteomes" id="UP001151002">
    <property type="component" value="Unassembled WGS sequence"/>
</dbReference>
<evidence type="ECO:0000313" key="3">
    <source>
        <dbReference type="EMBL" id="MCY1136706.1"/>
    </source>
</evidence>
<evidence type="ECO:0000256" key="1">
    <source>
        <dbReference type="ARBA" id="ARBA00006484"/>
    </source>
</evidence>
<evidence type="ECO:0000256" key="2">
    <source>
        <dbReference type="ARBA" id="ARBA00023002"/>
    </source>
</evidence>